<dbReference type="PANTHER" id="PTHR37299:SF1">
    <property type="entry name" value="STAGE 0 SPORULATION PROTEIN A HOMOLOG"/>
    <property type="match status" value="1"/>
</dbReference>
<keyword evidence="1" id="KW-0902">Two-component regulatory system</keyword>
<proteinExistence type="predicted"/>
<comment type="caution">
    <text evidence="5">The sequence shown here is derived from an EMBL/GenBank/DDBJ whole genome shotgun (WGS) entry which is preliminary data.</text>
</comment>
<evidence type="ECO:0000259" key="4">
    <source>
        <dbReference type="PROSITE" id="PS50930"/>
    </source>
</evidence>
<keyword evidence="2" id="KW-0597">Phosphoprotein</keyword>
<dbReference type="SMART" id="SM00850">
    <property type="entry name" value="LytTR"/>
    <property type="match status" value="1"/>
</dbReference>
<name>A0ABS8G869_9ALTE</name>
<dbReference type="GO" id="GO:0003677">
    <property type="term" value="F:DNA binding"/>
    <property type="evidence" value="ECO:0007669"/>
    <property type="project" value="UniProtKB-KW"/>
</dbReference>
<dbReference type="InterPro" id="IPR001789">
    <property type="entry name" value="Sig_transdc_resp-reg_receiver"/>
</dbReference>
<dbReference type="SMART" id="SM00448">
    <property type="entry name" value="REC"/>
    <property type="match status" value="1"/>
</dbReference>
<dbReference type="Pfam" id="PF04397">
    <property type="entry name" value="LytTR"/>
    <property type="match status" value="1"/>
</dbReference>
<gene>
    <name evidence="5" type="ORF">LJ739_10255</name>
</gene>
<dbReference type="InterPro" id="IPR046947">
    <property type="entry name" value="LytR-like"/>
</dbReference>
<dbReference type="EMBL" id="JAJEWP010000002">
    <property type="protein sequence ID" value="MCC2616623.1"/>
    <property type="molecule type" value="Genomic_DNA"/>
</dbReference>
<dbReference type="Gene3D" id="3.40.50.2300">
    <property type="match status" value="1"/>
</dbReference>
<evidence type="ECO:0000256" key="1">
    <source>
        <dbReference type="ARBA" id="ARBA00023012"/>
    </source>
</evidence>
<sequence>MEQIAAVVVDDETLAREGLVKRLEEHDDITIVAQCRDGNDALSVLRATTPDVLFVDIEMPGLTGLELVTQLQREKRLPTQIVFVTAYKEFACQAFDCQAFDYLLKPFSEERLAVCLLNLRQARQVMCANQRQQQLESLLTRKTGRGVTHLIQTLDQVDRLDLAELPNTIALKSGNDWLRVPLSSIDWIEAAGDYMCLHTVKGDHIVRVTLKELEHQLDPTLFARVNRSAIINLSRLERLRPNSNGEYLALLSTGDEVKVSRKYKFRLEELRKPA</sequence>
<evidence type="ECO:0000256" key="2">
    <source>
        <dbReference type="PROSITE-ProRule" id="PRU00169"/>
    </source>
</evidence>
<evidence type="ECO:0000313" key="6">
    <source>
        <dbReference type="Proteomes" id="UP001520878"/>
    </source>
</evidence>
<feature type="domain" description="HTH LytTR-type" evidence="4">
    <location>
        <begin position="169"/>
        <end position="274"/>
    </location>
</feature>
<dbReference type="Pfam" id="PF00072">
    <property type="entry name" value="Response_reg"/>
    <property type="match status" value="1"/>
</dbReference>
<dbReference type="PANTHER" id="PTHR37299">
    <property type="entry name" value="TRANSCRIPTIONAL REGULATOR-RELATED"/>
    <property type="match status" value="1"/>
</dbReference>
<keyword evidence="5" id="KW-0238">DNA-binding</keyword>
<keyword evidence="6" id="KW-1185">Reference proteome</keyword>
<reference evidence="5 6" key="1">
    <citation type="submission" date="2021-10" db="EMBL/GenBank/DDBJ databases">
        <title>Draft genome of Aestuariibacter halophilus JC2043.</title>
        <authorList>
            <person name="Emsley S.A."/>
            <person name="Pfannmuller K.M."/>
            <person name="Ushijima B."/>
            <person name="Saw J.H."/>
            <person name="Videau P."/>
        </authorList>
    </citation>
    <scope>NUCLEOTIDE SEQUENCE [LARGE SCALE GENOMIC DNA]</scope>
    <source>
        <strain evidence="5 6">JC2043</strain>
    </source>
</reference>
<feature type="modified residue" description="4-aspartylphosphate" evidence="2">
    <location>
        <position position="56"/>
    </location>
</feature>
<dbReference type="InterPro" id="IPR007492">
    <property type="entry name" value="LytTR_DNA-bd_dom"/>
</dbReference>
<dbReference type="PROSITE" id="PS50930">
    <property type="entry name" value="HTH_LYTTR"/>
    <property type="match status" value="1"/>
</dbReference>
<dbReference type="InterPro" id="IPR011006">
    <property type="entry name" value="CheY-like_superfamily"/>
</dbReference>
<organism evidence="5 6">
    <name type="scientific">Fluctibacter halophilus</name>
    <dbReference type="NCBI Taxonomy" id="226011"/>
    <lineage>
        <taxon>Bacteria</taxon>
        <taxon>Pseudomonadati</taxon>
        <taxon>Pseudomonadota</taxon>
        <taxon>Gammaproteobacteria</taxon>
        <taxon>Alteromonadales</taxon>
        <taxon>Alteromonadaceae</taxon>
        <taxon>Fluctibacter</taxon>
    </lineage>
</organism>
<accession>A0ABS8G869</accession>
<evidence type="ECO:0000313" key="5">
    <source>
        <dbReference type="EMBL" id="MCC2616623.1"/>
    </source>
</evidence>
<feature type="domain" description="Response regulatory" evidence="3">
    <location>
        <begin position="5"/>
        <end position="120"/>
    </location>
</feature>
<dbReference type="Gene3D" id="2.40.50.1020">
    <property type="entry name" value="LytTr DNA-binding domain"/>
    <property type="match status" value="1"/>
</dbReference>
<dbReference type="PROSITE" id="PS50110">
    <property type="entry name" value="RESPONSE_REGULATORY"/>
    <property type="match status" value="1"/>
</dbReference>
<protein>
    <submittedName>
        <fullName evidence="5">LytTR family DNA-binding domain-containing protein</fullName>
    </submittedName>
</protein>
<dbReference type="Proteomes" id="UP001520878">
    <property type="component" value="Unassembled WGS sequence"/>
</dbReference>
<dbReference type="RefSeq" id="WP_229160140.1">
    <property type="nucleotide sequence ID" value="NZ_JAJEWP010000002.1"/>
</dbReference>
<dbReference type="SUPFAM" id="SSF52172">
    <property type="entry name" value="CheY-like"/>
    <property type="match status" value="1"/>
</dbReference>
<evidence type="ECO:0000259" key="3">
    <source>
        <dbReference type="PROSITE" id="PS50110"/>
    </source>
</evidence>